<dbReference type="InterPro" id="IPR012910">
    <property type="entry name" value="Plug_dom"/>
</dbReference>
<evidence type="ECO:0000313" key="9">
    <source>
        <dbReference type="Proteomes" id="UP000192678"/>
    </source>
</evidence>
<keyword evidence="4 5" id="KW-0812">Transmembrane</keyword>
<dbReference type="Pfam" id="PF13715">
    <property type="entry name" value="CarbopepD_reg_2"/>
    <property type="match status" value="1"/>
</dbReference>
<dbReference type="InterPro" id="IPR011662">
    <property type="entry name" value="Secretin/TonB_short_N"/>
</dbReference>
<keyword evidence="9" id="KW-1185">Reference proteome</keyword>
<dbReference type="NCBIfam" id="TIGR04057">
    <property type="entry name" value="SusC_RagA_signa"/>
    <property type="match status" value="1"/>
</dbReference>
<dbReference type="SUPFAM" id="SSF56935">
    <property type="entry name" value="Porins"/>
    <property type="match status" value="1"/>
</dbReference>
<keyword evidence="1 4" id="KW-0813">Transport</keyword>
<organism evidence="8 9">
    <name type="scientific">Pedobacter nyackensis</name>
    <dbReference type="NCBI Taxonomy" id="475255"/>
    <lineage>
        <taxon>Bacteria</taxon>
        <taxon>Pseudomonadati</taxon>
        <taxon>Bacteroidota</taxon>
        <taxon>Sphingobacteriia</taxon>
        <taxon>Sphingobacteriales</taxon>
        <taxon>Sphingobacteriaceae</taxon>
        <taxon>Pedobacter</taxon>
    </lineage>
</organism>
<comment type="similarity">
    <text evidence="4">Belongs to the TonB-dependent receptor family.</text>
</comment>
<dbReference type="NCBIfam" id="TIGR04056">
    <property type="entry name" value="OMP_RagA_SusC"/>
    <property type="match status" value="1"/>
</dbReference>
<keyword evidence="3 4" id="KW-0998">Cell outer membrane</keyword>
<dbReference type="Pfam" id="PF07715">
    <property type="entry name" value="Plug"/>
    <property type="match status" value="1"/>
</dbReference>
<evidence type="ECO:0000256" key="3">
    <source>
        <dbReference type="ARBA" id="ARBA00023237"/>
    </source>
</evidence>
<keyword evidence="5" id="KW-1133">Transmembrane helix</keyword>
<evidence type="ECO:0000259" key="6">
    <source>
        <dbReference type="Pfam" id="PF07660"/>
    </source>
</evidence>
<feature type="domain" description="TonB-dependent receptor plug" evidence="7">
    <location>
        <begin position="246"/>
        <end position="367"/>
    </location>
</feature>
<dbReference type="Gene3D" id="2.170.130.10">
    <property type="entry name" value="TonB-dependent receptor, plug domain"/>
    <property type="match status" value="1"/>
</dbReference>
<feature type="transmembrane region" description="Helical" evidence="5">
    <location>
        <begin position="36"/>
        <end position="56"/>
    </location>
</feature>
<dbReference type="Gene3D" id="2.60.40.1120">
    <property type="entry name" value="Carboxypeptidase-like, regulatory domain"/>
    <property type="match status" value="1"/>
</dbReference>
<dbReference type="InterPro" id="IPR039426">
    <property type="entry name" value="TonB-dep_rcpt-like"/>
</dbReference>
<evidence type="ECO:0000256" key="2">
    <source>
        <dbReference type="ARBA" id="ARBA00023136"/>
    </source>
</evidence>
<feature type="domain" description="Secretin/TonB short N-terminal" evidence="6">
    <location>
        <begin position="85"/>
        <end position="135"/>
    </location>
</feature>
<evidence type="ECO:0000256" key="1">
    <source>
        <dbReference type="ARBA" id="ARBA00022448"/>
    </source>
</evidence>
<dbReference type="EMBL" id="FWYB01000011">
    <property type="protein sequence ID" value="SMD07389.1"/>
    <property type="molecule type" value="Genomic_DNA"/>
</dbReference>
<evidence type="ECO:0000259" key="7">
    <source>
        <dbReference type="Pfam" id="PF07715"/>
    </source>
</evidence>
<proteinExistence type="inferred from homology"/>
<name>A0A1W2ECD9_9SPHI</name>
<dbReference type="InterPro" id="IPR023996">
    <property type="entry name" value="TonB-dep_OMP_SusC/RagA"/>
</dbReference>
<reference evidence="8 9" key="1">
    <citation type="submission" date="2017-04" db="EMBL/GenBank/DDBJ databases">
        <authorList>
            <person name="Afonso C.L."/>
            <person name="Miller P.J."/>
            <person name="Scott M.A."/>
            <person name="Spackman E."/>
            <person name="Goraichik I."/>
            <person name="Dimitrov K.M."/>
            <person name="Suarez D.L."/>
            <person name="Swayne D.E."/>
        </authorList>
    </citation>
    <scope>NUCLEOTIDE SEQUENCE [LARGE SCALE GENOMIC DNA]</scope>
    <source>
        <strain evidence="8 9">DSM 19625</strain>
    </source>
</reference>
<evidence type="ECO:0000256" key="5">
    <source>
        <dbReference type="SAM" id="Phobius"/>
    </source>
</evidence>
<dbReference type="Proteomes" id="UP000192678">
    <property type="component" value="Unassembled WGS sequence"/>
</dbReference>
<evidence type="ECO:0000313" key="8">
    <source>
        <dbReference type="EMBL" id="SMD07389.1"/>
    </source>
</evidence>
<evidence type="ECO:0000256" key="4">
    <source>
        <dbReference type="PROSITE-ProRule" id="PRU01360"/>
    </source>
</evidence>
<dbReference type="InterPro" id="IPR037066">
    <property type="entry name" value="Plug_dom_sf"/>
</dbReference>
<dbReference type="InterPro" id="IPR023997">
    <property type="entry name" value="TonB-dep_OMP_SusC/RagA_CS"/>
</dbReference>
<dbReference type="SUPFAM" id="SSF49464">
    <property type="entry name" value="Carboxypeptidase regulatory domain-like"/>
    <property type="match status" value="1"/>
</dbReference>
<dbReference type="InterPro" id="IPR008969">
    <property type="entry name" value="CarboxyPept-like_regulatory"/>
</dbReference>
<accession>A0A1W2ECD9</accession>
<dbReference type="Pfam" id="PF07660">
    <property type="entry name" value="STN"/>
    <property type="match status" value="1"/>
</dbReference>
<gene>
    <name evidence="8" type="ORF">SAMN04488101_111126</name>
</gene>
<dbReference type="AlphaFoldDB" id="A0A1W2ECD9"/>
<protein>
    <submittedName>
        <fullName evidence="8">TonB-linked outer membrane protein, SusC/RagA family</fullName>
    </submittedName>
</protein>
<keyword evidence="2 4" id="KW-0472">Membrane</keyword>
<sequence>MNFYKFVCSLSGYIIKCLLVMDFIPSQVRQINRRKLLMRVNLTVLILVTTFLQVSFGARGQLITLNERNTPLEKVFKEIRKQTGYDFFYDADLIKAKKPISISISKGDLKDVLDRCFANQSLIYTLEEKTVIVKKASLLMTGLLNARKPIDVKGKVLDEKGKPLVNATVKVKNSSKTTKTNNLGEFEFKNLDDKDVLVISYLGYKTKEVQASQRSPFNIVMEAQSSELEAVNVVSTGIIDRNLNTFTGAANRISKEELQRVSHKNIVQSLKVLEPSLMIFDNLNLGSDPNAMPQMTLRGNSSFPQDASTDLKGDYVNNPNQPLFILDGFEVSLTKVVDLDMNRIESVTILKDASAKAIYGAKAANGVVVIETKKTTANKVLISYNGSLDAELPDLSSYNLTNSAEKLEAERIYGMYSQISPYAPNYATQLTLDQQYNQRLKAVLSGVNTDWMSLPLRNAIGQKHGVSMEFGDRDLKLITDFSYNNVAGVMKGSNRSVIATSAMMSYRFKGFLFRNIISYTDGTSNDSPYGTFADYSKMNPYWTPYDEFGNLKKNAETGLVPYVGSTATSTISFANPLYNSTLNTKLSKKYTEFTNNLYAEAMLMTGLKMLLRGSFTNTKNHADEFYPANHLKFDSYKDDDFFRKGSYKKNEGTQMRYSGDININYNKPFGEKHLLFVNMGASISERTFEEVIYNTEGFPNDRMNDILFAKQYSEFQNRPTGTEGTTRDLGILSIASYSYDNRFFADASFRGSASSQFGANKRWGAFWSTGVGWNIHNERWMRDLNAFERLKVRASVGSTGSQNFSSYQSISTYNYFMDKVYQGFLGSYLKGLANPDLKWQQKMDYNIGLDFSFLRKITGRFDYYRSITENTLLDFTLPPSTGFSSIKENLGKIRNTGMELMLTYNVYSDPKNRSYFSVTGSAIKNKNVIVSISDALKTYNEAQDKIAGDRFNNRPVTKYYDGVSMDAIWAVRSLGIDPANGQEIFLNRNNEKVYAYSPADQVVVGDKMPKVSGSFGLNGEYKGIGLSAYFRFLYGGQMYNQTLIDRVENVDMSYNVDKRVLNGTWHQPGDIKPFKALGSVEIQQPDGTWLRQFVRTQASDRFVMNKNEISLASLSLSYDFYRWKYLKVMRVERLRCALYTNDVFTASTIPTERGLSYPFARKFSFSLSATF</sequence>
<dbReference type="GO" id="GO:0009279">
    <property type="term" value="C:cell outer membrane"/>
    <property type="evidence" value="ECO:0007669"/>
    <property type="project" value="UniProtKB-SubCell"/>
</dbReference>
<dbReference type="PROSITE" id="PS52016">
    <property type="entry name" value="TONB_DEPENDENT_REC_3"/>
    <property type="match status" value="1"/>
</dbReference>
<dbReference type="STRING" id="475255.SAMN04488101_111126"/>
<comment type="subcellular location">
    <subcellularLocation>
        <location evidence="4">Cell outer membrane</location>
        <topology evidence="4">Multi-pass membrane protein</topology>
    </subcellularLocation>
</comment>
<keyword evidence="4" id="KW-1134">Transmembrane beta strand</keyword>